<name>A0AAV1YCG9_LUPLU</name>
<reference evidence="1 2" key="1">
    <citation type="submission" date="2024-03" db="EMBL/GenBank/DDBJ databases">
        <authorList>
            <person name="Martinez-Hernandez J."/>
        </authorList>
    </citation>
    <scope>NUCLEOTIDE SEQUENCE [LARGE SCALE GENOMIC DNA]</scope>
</reference>
<evidence type="ECO:0000313" key="2">
    <source>
        <dbReference type="Proteomes" id="UP001497480"/>
    </source>
</evidence>
<keyword evidence="2" id="KW-1185">Reference proteome</keyword>
<protein>
    <submittedName>
        <fullName evidence="1">Uncharacterized protein</fullName>
    </submittedName>
</protein>
<proteinExistence type="predicted"/>
<dbReference type="EMBL" id="CAXHTB010000023">
    <property type="protein sequence ID" value="CAL0331036.1"/>
    <property type="molecule type" value="Genomic_DNA"/>
</dbReference>
<dbReference type="AlphaFoldDB" id="A0AAV1YCG9"/>
<accession>A0AAV1YCG9</accession>
<comment type="caution">
    <text evidence="1">The sequence shown here is derived from an EMBL/GenBank/DDBJ whole genome shotgun (WGS) entry which is preliminary data.</text>
</comment>
<sequence length="73" mass="8271">MGMAVIPDKNITYPSIILQDAFNKTLGRGNHSVYLKCVGKFKKYYLQEVGIYIDPISKNVMSSQKHQIVIKVP</sequence>
<gene>
    <name evidence="1" type="ORF">LLUT_LOCUS32096</name>
</gene>
<organism evidence="1 2">
    <name type="scientific">Lupinus luteus</name>
    <name type="common">European yellow lupine</name>
    <dbReference type="NCBI Taxonomy" id="3873"/>
    <lineage>
        <taxon>Eukaryota</taxon>
        <taxon>Viridiplantae</taxon>
        <taxon>Streptophyta</taxon>
        <taxon>Embryophyta</taxon>
        <taxon>Tracheophyta</taxon>
        <taxon>Spermatophyta</taxon>
        <taxon>Magnoliopsida</taxon>
        <taxon>eudicotyledons</taxon>
        <taxon>Gunneridae</taxon>
        <taxon>Pentapetalae</taxon>
        <taxon>rosids</taxon>
        <taxon>fabids</taxon>
        <taxon>Fabales</taxon>
        <taxon>Fabaceae</taxon>
        <taxon>Papilionoideae</taxon>
        <taxon>50 kb inversion clade</taxon>
        <taxon>genistoids sensu lato</taxon>
        <taxon>core genistoids</taxon>
        <taxon>Genisteae</taxon>
        <taxon>Lupinus</taxon>
    </lineage>
</organism>
<dbReference type="Proteomes" id="UP001497480">
    <property type="component" value="Unassembled WGS sequence"/>
</dbReference>
<evidence type="ECO:0000313" key="1">
    <source>
        <dbReference type="EMBL" id="CAL0331036.1"/>
    </source>
</evidence>